<proteinExistence type="predicted"/>
<dbReference type="PRINTS" id="PR01438">
    <property type="entry name" value="UNVRSLSTRESS"/>
</dbReference>
<evidence type="ECO:0000313" key="3">
    <source>
        <dbReference type="EMBL" id="PWO00710.1"/>
    </source>
</evidence>
<name>A0A316ZGW3_9BASI</name>
<gene>
    <name evidence="3" type="ORF">FA09DRAFT_358080</name>
</gene>
<dbReference type="Proteomes" id="UP000245946">
    <property type="component" value="Unassembled WGS sequence"/>
</dbReference>
<feature type="compositionally biased region" description="Low complexity" evidence="1">
    <location>
        <begin position="637"/>
        <end position="656"/>
    </location>
</feature>
<reference evidence="3 4" key="1">
    <citation type="journal article" date="2018" name="Mol. Biol. Evol.">
        <title>Broad Genomic Sampling Reveals a Smut Pathogenic Ancestry of the Fungal Clade Ustilaginomycotina.</title>
        <authorList>
            <person name="Kijpornyongpan T."/>
            <person name="Mondo S.J."/>
            <person name="Barry K."/>
            <person name="Sandor L."/>
            <person name="Lee J."/>
            <person name="Lipzen A."/>
            <person name="Pangilinan J."/>
            <person name="LaButti K."/>
            <person name="Hainaut M."/>
            <person name="Henrissat B."/>
            <person name="Grigoriev I.V."/>
            <person name="Spatafora J.W."/>
            <person name="Aime M.C."/>
        </authorList>
    </citation>
    <scope>NUCLEOTIDE SEQUENCE [LARGE SCALE GENOMIC DNA]</scope>
    <source>
        <strain evidence="3 4">MCA 4186</strain>
    </source>
</reference>
<feature type="compositionally biased region" description="Basic and acidic residues" evidence="1">
    <location>
        <begin position="558"/>
        <end position="580"/>
    </location>
</feature>
<dbReference type="STRING" id="58919.A0A316ZGW3"/>
<feature type="compositionally biased region" description="Acidic residues" evidence="1">
    <location>
        <begin position="201"/>
        <end position="212"/>
    </location>
</feature>
<feature type="compositionally biased region" description="Low complexity" evidence="1">
    <location>
        <begin position="581"/>
        <end position="597"/>
    </location>
</feature>
<dbReference type="AlphaFoldDB" id="A0A316ZGW3"/>
<dbReference type="EMBL" id="KZ819284">
    <property type="protein sequence ID" value="PWO00710.1"/>
    <property type="molecule type" value="Genomic_DNA"/>
</dbReference>
<feature type="region of interest" description="Disordered" evidence="1">
    <location>
        <begin position="1"/>
        <end position="28"/>
    </location>
</feature>
<accession>A0A316ZGW3</accession>
<sequence length="693" mass="74146">MSHTPPAKDSASVHSRDSGHSHHSFSSLLPRVHSHGSIASALLGPALTNSTGISITHDTHNPFALGALGEDGKRKKSRKSRLANAGRRSLSPFRHHSSSSKRSSSVAPLPKDDRRGSADARSDTDGETGESGDEPGASSSRRRIGLTPRNNAFSADSDGDAEGDEEWERVPGAEEGAEASPRKSTERVPESASGSDHETTGDEETEDDEDEYLEFDDETIDNTLRNAGCIGLHDAWQHDAEPAGYGPSDYDASHLGEMHPSGHEEDAHLAEAPNVVLGEQQAPSQPRTFGTKANEGEHALTASRPVFERNRCTITLVHGEYEKAARENKRPKRYVVASDGSDEASYAIEWCIGTVLRDGDETLVCSVMETDAKLDASNPSHEDKANRLENQKLRQSMAVILARQVTATLQRTRLGVKVSCQALHARNSRHMICDLLDYYSPTMCIVGSRGLGSLKGILLGSTSHYLVQKSPVPVMVARRRLRLPALPRGKNDVVASVRRRHMSLDQAAIEKDSNVADEDPDEEREAKSSDATGADSETKAETTSTEESEIEPSSSSADHADEATTPTAEKKAESKAEERSSSSAAASASATASTSTAKRNEKMARDVAASKQKVSSPCPEDLAEAEAERQRSKNESKAAAAAAAAAAKAKAEQQAAEAKDTDSVTEQMAETNLGERGRSPEPRPTAETPAATG</sequence>
<organism evidence="3 4">
    <name type="scientific">Tilletiopsis washingtonensis</name>
    <dbReference type="NCBI Taxonomy" id="58919"/>
    <lineage>
        <taxon>Eukaryota</taxon>
        <taxon>Fungi</taxon>
        <taxon>Dikarya</taxon>
        <taxon>Basidiomycota</taxon>
        <taxon>Ustilaginomycotina</taxon>
        <taxon>Exobasidiomycetes</taxon>
        <taxon>Entylomatales</taxon>
        <taxon>Entylomatales incertae sedis</taxon>
        <taxon>Tilletiopsis</taxon>
    </lineage>
</organism>
<evidence type="ECO:0000259" key="2">
    <source>
        <dbReference type="Pfam" id="PF00582"/>
    </source>
</evidence>
<feature type="compositionally biased region" description="Basic and acidic residues" evidence="1">
    <location>
        <begin position="180"/>
        <end position="200"/>
    </location>
</feature>
<dbReference type="PANTHER" id="PTHR46100:SF4">
    <property type="entry name" value="USPA DOMAIN-CONTAINING PROTEIN"/>
    <property type="match status" value="1"/>
</dbReference>
<feature type="region of interest" description="Disordered" evidence="1">
    <location>
        <begin position="504"/>
        <end position="693"/>
    </location>
</feature>
<keyword evidence="4" id="KW-1185">Reference proteome</keyword>
<dbReference type="InterPro" id="IPR006016">
    <property type="entry name" value="UspA"/>
</dbReference>
<protein>
    <recommendedName>
        <fullName evidence="2">UspA domain-containing protein</fullName>
    </recommendedName>
</protein>
<feature type="compositionally biased region" description="Basic and acidic residues" evidence="1">
    <location>
        <begin position="626"/>
        <end position="636"/>
    </location>
</feature>
<feature type="compositionally biased region" description="Acidic residues" evidence="1">
    <location>
        <begin position="157"/>
        <end position="167"/>
    </location>
</feature>
<dbReference type="GeneID" id="37272451"/>
<feature type="domain" description="UspA" evidence="2">
    <location>
        <begin position="332"/>
        <end position="478"/>
    </location>
</feature>
<feature type="region of interest" description="Disordered" evidence="1">
    <location>
        <begin position="66"/>
        <end position="212"/>
    </location>
</feature>
<dbReference type="InterPro" id="IPR006015">
    <property type="entry name" value="Universal_stress_UspA"/>
</dbReference>
<dbReference type="RefSeq" id="XP_025600988.1">
    <property type="nucleotide sequence ID" value="XM_025744907.1"/>
</dbReference>
<dbReference type="OrthoDB" id="992776at2759"/>
<dbReference type="Gene3D" id="3.40.50.12370">
    <property type="match status" value="1"/>
</dbReference>
<dbReference type="CDD" id="cd23659">
    <property type="entry name" value="USP_At3g01520-like"/>
    <property type="match status" value="1"/>
</dbReference>
<evidence type="ECO:0000256" key="1">
    <source>
        <dbReference type="SAM" id="MobiDB-lite"/>
    </source>
</evidence>
<dbReference type="SUPFAM" id="SSF52402">
    <property type="entry name" value="Adenine nucleotide alpha hydrolases-like"/>
    <property type="match status" value="1"/>
</dbReference>
<feature type="compositionally biased region" description="Basic and acidic residues" evidence="1">
    <location>
        <begin position="110"/>
        <end position="124"/>
    </location>
</feature>
<dbReference type="Pfam" id="PF00582">
    <property type="entry name" value="Usp"/>
    <property type="match status" value="1"/>
</dbReference>
<evidence type="ECO:0000313" key="4">
    <source>
        <dbReference type="Proteomes" id="UP000245946"/>
    </source>
</evidence>
<dbReference type="PANTHER" id="PTHR46100">
    <property type="entry name" value="IMP2'P"/>
    <property type="match status" value="1"/>
</dbReference>